<keyword evidence="5" id="KW-0732">Signal</keyword>
<protein>
    <submittedName>
        <fullName evidence="6">Tetratricopeptide repeat protein</fullName>
    </submittedName>
</protein>
<feature type="repeat" description="TPR" evidence="3">
    <location>
        <begin position="197"/>
        <end position="230"/>
    </location>
</feature>
<feature type="compositionally biased region" description="Basic and acidic residues" evidence="4">
    <location>
        <begin position="45"/>
        <end position="59"/>
    </location>
</feature>
<dbReference type="SMART" id="SM00028">
    <property type="entry name" value="TPR"/>
    <property type="match status" value="4"/>
</dbReference>
<evidence type="ECO:0000256" key="3">
    <source>
        <dbReference type="PROSITE-ProRule" id="PRU00339"/>
    </source>
</evidence>
<dbReference type="PANTHER" id="PTHR44943">
    <property type="entry name" value="CELLULOSE SYNTHASE OPERON PROTEIN C"/>
    <property type="match status" value="1"/>
</dbReference>
<dbReference type="EMBL" id="JBHULN010000009">
    <property type="protein sequence ID" value="MFD2572173.1"/>
    <property type="molecule type" value="Genomic_DNA"/>
</dbReference>
<evidence type="ECO:0000256" key="1">
    <source>
        <dbReference type="ARBA" id="ARBA00022737"/>
    </source>
</evidence>
<dbReference type="PANTHER" id="PTHR44943:SF8">
    <property type="entry name" value="TPR REPEAT-CONTAINING PROTEIN MJ0263"/>
    <property type="match status" value="1"/>
</dbReference>
<dbReference type="RefSeq" id="WP_381524323.1">
    <property type="nucleotide sequence ID" value="NZ_JBHULN010000009.1"/>
</dbReference>
<evidence type="ECO:0000256" key="2">
    <source>
        <dbReference type="ARBA" id="ARBA00022803"/>
    </source>
</evidence>
<dbReference type="Pfam" id="PF13181">
    <property type="entry name" value="TPR_8"/>
    <property type="match status" value="1"/>
</dbReference>
<accession>A0ABW5M7K3</accession>
<evidence type="ECO:0000256" key="5">
    <source>
        <dbReference type="SAM" id="SignalP"/>
    </source>
</evidence>
<proteinExistence type="predicted"/>
<evidence type="ECO:0000313" key="7">
    <source>
        <dbReference type="Proteomes" id="UP001597469"/>
    </source>
</evidence>
<dbReference type="Gene3D" id="1.25.40.10">
    <property type="entry name" value="Tetratricopeptide repeat domain"/>
    <property type="match status" value="3"/>
</dbReference>
<keyword evidence="1" id="KW-0677">Repeat</keyword>
<dbReference type="InterPro" id="IPR019734">
    <property type="entry name" value="TPR_rpt"/>
</dbReference>
<gene>
    <name evidence="6" type="ORF">ACFSUS_16130</name>
</gene>
<reference evidence="7" key="1">
    <citation type="journal article" date="2019" name="Int. J. Syst. Evol. Microbiol.">
        <title>The Global Catalogue of Microorganisms (GCM) 10K type strain sequencing project: providing services to taxonomists for standard genome sequencing and annotation.</title>
        <authorList>
            <consortium name="The Broad Institute Genomics Platform"/>
            <consortium name="The Broad Institute Genome Sequencing Center for Infectious Disease"/>
            <person name="Wu L."/>
            <person name="Ma J."/>
        </authorList>
    </citation>
    <scope>NUCLEOTIDE SEQUENCE [LARGE SCALE GENOMIC DNA]</scope>
    <source>
        <strain evidence="7">KCTC 42805</strain>
    </source>
</reference>
<organism evidence="6 7">
    <name type="scientific">Spirosoma soli</name>
    <dbReference type="NCBI Taxonomy" id="1770529"/>
    <lineage>
        <taxon>Bacteria</taxon>
        <taxon>Pseudomonadati</taxon>
        <taxon>Bacteroidota</taxon>
        <taxon>Cytophagia</taxon>
        <taxon>Cytophagales</taxon>
        <taxon>Cytophagaceae</taxon>
        <taxon>Spirosoma</taxon>
    </lineage>
</organism>
<feature type="region of interest" description="Disordered" evidence="4">
    <location>
        <begin position="356"/>
        <end position="386"/>
    </location>
</feature>
<name>A0ABW5M7K3_9BACT</name>
<feature type="chain" id="PRO_5046676489" evidence="5">
    <location>
        <begin position="20"/>
        <end position="492"/>
    </location>
</feature>
<keyword evidence="7" id="KW-1185">Reference proteome</keyword>
<feature type="region of interest" description="Disordered" evidence="4">
    <location>
        <begin position="42"/>
        <end position="64"/>
    </location>
</feature>
<keyword evidence="2 3" id="KW-0802">TPR repeat</keyword>
<sequence length="492" mass="53503">MKPVFLVLVACCLSAGVHAQNQQQGQGQGQAASGASALDQAAMDAVKKDKDKSDKDITDAKSAGKASTWMDRAKTYQSIASQYIRLDSSAATTAMDAYKKVIELDKDKKGGPGRLAKEAEEALKSPALYSAFMQQGVAKFQSKNYPDAIKSMSVAGEINPKDTLAPLYTAIAAQQVKDNATAKTQLEKYIAGGGKDPQIYGSLAMLYRGDNEVDKALAALDKGIALAPGNKDLANEKINIMLASNRMDEAIAGMKQMIEKDPNNVQNLVNLGILYDNAAQKFDAEVRKLSEQTKKTGNPANKLADAKGLVDTYNGEVARLTGLIKKQPKNADLKRQLTDVKKKLADQKTAVAQLEAEAKQAASNPAASGDASKQLADVTQKRNQQKDMAKEYYTKALAVDPNNYDANYNMGVFFFNEAVEMKKSVDAMDMAEYNKRGKEVDGQVCGKFKQALPYFTKAKTVKDEADLNENLTNLQNILKQYEERKVVCVESK</sequence>
<dbReference type="Pfam" id="PF14559">
    <property type="entry name" value="TPR_19"/>
    <property type="match status" value="1"/>
</dbReference>
<dbReference type="PROSITE" id="PS50005">
    <property type="entry name" value="TPR"/>
    <property type="match status" value="1"/>
</dbReference>
<feature type="signal peptide" evidence="5">
    <location>
        <begin position="1"/>
        <end position="19"/>
    </location>
</feature>
<dbReference type="Proteomes" id="UP001597469">
    <property type="component" value="Unassembled WGS sequence"/>
</dbReference>
<evidence type="ECO:0000256" key="4">
    <source>
        <dbReference type="SAM" id="MobiDB-lite"/>
    </source>
</evidence>
<comment type="caution">
    <text evidence="6">The sequence shown here is derived from an EMBL/GenBank/DDBJ whole genome shotgun (WGS) entry which is preliminary data.</text>
</comment>
<dbReference type="InterPro" id="IPR011990">
    <property type="entry name" value="TPR-like_helical_dom_sf"/>
</dbReference>
<dbReference type="InterPro" id="IPR051685">
    <property type="entry name" value="Ycf3/AcsC/BcsC/TPR_MFPF"/>
</dbReference>
<dbReference type="SUPFAM" id="SSF48452">
    <property type="entry name" value="TPR-like"/>
    <property type="match status" value="2"/>
</dbReference>
<evidence type="ECO:0000313" key="6">
    <source>
        <dbReference type="EMBL" id="MFD2572173.1"/>
    </source>
</evidence>